<dbReference type="STRING" id="237631.A0A0D1E335"/>
<organism evidence="2 3">
    <name type="scientific">Mycosarcoma maydis</name>
    <name type="common">Corn smut fungus</name>
    <name type="synonym">Ustilago maydis</name>
    <dbReference type="NCBI Taxonomy" id="5270"/>
    <lineage>
        <taxon>Eukaryota</taxon>
        <taxon>Fungi</taxon>
        <taxon>Dikarya</taxon>
        <taxon>Basidiomycota</taxon>
        <taxon>Ustilaginomycotina</taxon>
        <taxon>Ustilaginomycetes</taxon>
        <taxon>Ustilaginales</taxon>
        <taxon>Ustilaginaceae</taxon>
        <taxon>Mycosarcoma</taxon>
    </lineage>
</organism>
<sequence>MSARCITNCKPTLSGANTLAHHVSNGGVRRFPQSRRGLVSTSRSLDEGSTGTWRSNQSTINDKTQRTSHTSPNAALQVLLDSIVHIPKYGFSKQAYLASYNSTLSAAETAKRLQTLQTLFPGPDCLFSSQLFIAWNRVCDLSIIHELTHERVLHLIRNGHHFPAHPPPTISTQPPSESHLQDSLSKVTLLIEQRLYLSWAVRHHLIQAITSLSTFPATQTPLHFVPLGTCLSDLRLPNALPLLELSSNLVSMTLTHPAAQNKTHWIDPDGPQWYSIRARLTLAYTAATLHAASAHVHHWQESRAVLRKIISDREHGILATLSNRIDSGKQWAKWGGRGWLGVLRSLGW</sequence>
<dbReference type="Proteomes" id="UP000000561">
    <property type="component" value="Chromosome 4"/>
</dbReference>
<dbReference type="GeneID" id="23568079"/>
<dbReference type="InParanoid" id="A0A0D1E335"/>
<gene>
    <name evidence="2" type="ORF">UMAG_12334</name>
</gene>
<dbReference type="AlphaFoldDB" id="A0A0D1E335"/>
<evidence type="ECO:0008006" key="4">
    <source>
        <dbReference type="Google" id="ProtNLM"/>
    </source>
</evidence>
<evidence type="ECO:0000313" key="2">
    <source>
        <dbReference type="EMBL" id="KIS70231.1"/>
    </source>
</evidence>
<protein>
    <recommendedName>
        <fullName evidence="4">COQ9 domain-containing protein</fullName>
    </recommendedName>
</protein>
<dbReference type="EMBL" id="CM003143">
    <property type="protein sequence ID" value="KIS70231.1"/>
    <property type="molecule type" value="Genomic_DNA"/>
</dbReference>
<feature type="compositionally biased region" description="Polar residues" evidence="1">
    <location>
        <begin position="39"/>
        <end position="68"/>
    </location>
</feature>
<dbReference type="VEuPathDB" id="FungiDB:UMAG_12334"/>
<name>A0A0D1E335_MYCMD</name>
<dbReference type="KEGG" id="uma:UMAG_12334"/>
<feature type="region of interest" description="Disordered" evidence="1">
    <location>
        <begin position="35"/>
        <end position="68"/>
    </location>
</feature>
<dbReference type="RefSeq" id="XP_011388416.1">
    <property type="nucleotide sequence ID" value="XM_011390114.1"/>
</dbReference>
<dbReference type="OrthoDB" id="2552827at2759"/>
<accession>A0A0D1E335</accession>
<evidence type="ECO:0000256" key="1">
    <source>
        <dbReference type="SAM" id="MobiDB-lite"/>
    </source>
</evidence>
<evidence type="ECO:0000313" key="3">
    <source>
        <dbReference type="Proteomes" id="UP000000561"/>
    </source>
</evidence>
<keyword evidence="3" id="KW-1185">Reference proteome</keyword>
<reference evidence="2 3" key="1">
    <citation type="journal article" date="2006" name="Nature">
        <title>Insights from the genome of the biotrophic fungal plant pathogen Ustilago maydis.</title>
        <authorList>
            <person name="Kamper J."/>
            <person name="Kahmann R."/>
            <person name="Bolker M."/>
            <person name="Ma L.J."/>
            <person name="Brefort T."/>
            <person name="Saville B.J."/>
            <person name="Banuett F."/>
            <person name="Kronstad J.W."/>
            <person name="Gold S.E."/>
            <person name="Muller O."/>
            <person name="Perlin M.H."/>
            <person name="Wosten H.A."/>
            <person name="de Vries R."/>
            <person name="Ruiz-Herrera J."/>
            <person name="Reynaga-Pena C.G."/>
            <person name="Snetselaar K."/>
            <person name="McCann M."/>
            <person name="Perez-Martin J."/>
            <person name="Feldbrugge M."/>
            <person name="Basse C.W."/>
            <person name="Steinberg G."/>
            <person name="Ibeas J.I."/>
            <person name="Holloman W."/>
            <person name="Guzman P."/>
            <person name="Farman M."/>
            <person name="Stajich J.E."/>
            <person name="Sentandreu R."/>
            <person name="Gonzalez-Prieto J.M."/>
            <person name="Kennell J.C."/>
            <person name="Molina L."/>
            <person name="Schirawski J."/>
            <person name="Mendoza-Mendoza A."/>
            <person name="Greilinger D."/>
            <person name="Munch K."/>
            <person name="Rossel N."/>
            <person name="Scherer M."/>
            <person name="Vranes M."/>
            <person name="Ladendorf O."/>
            <person name="Vincon V."/>
            <person name="Fuchs U."/>
            <person name="Sandrock B."/>
            <person name="Meng S."/>
            <person name="Ho E.C."/>
            <person name="Cahill M.J."/>
            <person name="Boyce K.J."/>
            <person name="Klose J."/>
            <person name="Klosterman S.J."/>
            <person name="Deelstra H.J."/>
            <person name="Ortiz-Castellanos L."/>
            <person name="Li W."/>
            <person name="Sanchez-Alonso P."/>
            <person name="Schreier P.H."/>
            <person name="Hauser-Hahn I."/>
            <person name="Vaupel M."/>
            <person name="Koopmann E."/>
            <person name="Friedrich G."/>
            <person name="Voss H."/>
            <person name="Schluter T."/>
            <person name="Margolis J."/>
            <person name="Platt D."/>
            <person name="Swimmer C."/>
            <person name="Gnirke A."/>
            <person name="Chen F."/>
            <person name="Vysotskaia V."/>
            <person name="Mannhaupt G."/>
            <person name="Guldener U."/>
            <person name="Munsterkotter M."/>
            <person name="Haase D."/>
            <person name="Oesterheld M."/>
            <person name="Mewes H.W."/>
            <person name="Mauceli E.W."/>
            <person name="DeCaprio D."/>
            <person name="Wade C.M."/>
            <person name="Butler J."/>
            <person name="Young S."/>
            <person name="Jaffe D.B."/>
            <person name="Calvo S."/>
            <person name="Nusbaum C."/>
            <person name="Galagan J."/>
            <person name="Birren B.W."/>
        </authorList>
    </citation>
    <scope>NUCLEOTIDE SEQUENCE [LARGE SCALE GENOMIC DNA]</scope>
    <source>
        <strain evidence="3">DSM 14603 / FGSC 9021 / UM521</strain>
    </source>
</reference>
<proteinExistence type="predicted"/>